<accession>A0A5N6RC66</accession>
<protein>
    <recommendedName>
        <fullName evidence="1">Vacuolar ATPase assembly protein VMA22</fullName>
    </recommendedName>
</protein>
<dbReference type="GO" id="GO:0070072">
    <property type="term" value="P:vacuolar proton-transporting V-type ATPase complex assembly"/>
    <property type="evidence" value="ECO:0007669"/>
    <property type="project" value="InterPro"/>
</dbReference>
<dbReference type="Proteomes" id="UP000327013">
    <property type="component" value="Chromosome 5"/>
</dbReference>
<organism evidence="2 3">
    <name type="scientific">Carpinus fangiana</name>
    <dbReference type="NCBI Taxonomy" id="176857"/>
    <lineage>
        <taxon>Eukaryota</taxon>
        <taxon>Viridiplantae</taxon>
        <taxon>Streptophyta</taxon>
        <taxon>Embryophyta</taxon>
        <taxon>Tracheophyta</taxon>
        <taxon>Spermatophyta</taxon>
        <taxon>Magnoliopsida</taxon>
        <taxon>eudicotyledons</taxon>
        <taxon>Gunneridae</taxon>
        <taxon>Pentapetalae</taxon>
        <taxon>rosids</taxon>
        <taxon>fabids</taxon>
        <taxon>Fagales</taxon>
        <taxon>Betulaceae</taxon>
        <taxon>Carpinus</taxon>
    </lineage>
</organism>
<reference evidence="2 3" key="1">
    <citation type="submission" date="2019-06" db="EMBL/GenBank/DDBJ databases">
        <title>A chromosomal-level reference genome of Carpinus fangiana (Coryloideae, Betulaceae).</title>
        <authorList>
            <person name="Yang X."/>
            <person name="Wang Z."/>
            <person name="Zhang L."/>
            <person name="Hao G."/>
            <person name="Liu J."/>
            <person name="Yang Y."/>
        </authorList>
    </citation>
    <scope>NUCLEOTIDE SEQUENCE [LARGE SCALE GENOMIC DNA]</scope>
    <source>
        <strain evidence="2">Cfa_2016G</strain>
        <tissue evidence="2">Leaf</tissue>
    </source>
</reference>
<dbReference type="PANTHER" id="PTHR31996">
    <property type="entry name" value="COILED-COIL DOMAIN-CONTAINING PROTEIN 115"/>
    <property type="match status" value="1"/>
</dbReference>
<dbReference type="AlphaFoldDB" id="A0A5N6RC66"/>
<gene>
    <name evidence="2" type="ORF">FH972_014112</name>
</gene>
<proteinExistence type="predicted"/>
<sequence>MELASARHSMGASRINGTLLDLKFHSAATSLQVTGHEVDNKLKQPHFALCKWASSKNGKCCSGEEEFMEDKLQMKSDSPQLRHRSQFSGALEKTSAKNGAPLIVDDQVQKERSKSLSMFGTLVSPKLRAAQLSFETALETLIEIANMRSTMLSTSDQVQKDLEGTKG</sequence>
<name>A0A5N6RC66_9ROSI</name>
<evidence type="ECO:0000313" key="2">
    <source>
        <dbReference type="EMBL" id="KAE8057417.1"/>
    </source>
</evidence>
<evidence type="ECO:0000313" key="3">
    <source>
        <dbReference type="Proteomes" id="UP000327013"/>
    </source>
</evidence>
<evidence type="ECO:0000256" key="1">
    <source>
        <dbReference type="ARBA" id="ARBA00093634"/>
    </source>
</evidence>
<keyword evidence="3" id="KW-1185">Reference proteome</keyword>
<dbReference type="GO" id="GO:0051082">
    <property type="term" value="F:unfolded protein binding"/>
    <property type="evidence" value="ECO:0007669"/>
    <property type="project" value="TreeGrafter"/>
</dbReference>
<dbReference type="PANTHER" id="PTHR31996:SF2">
    <property type="entry name" value="COILED-COIL DOMAIN-CONTAINING PROTEIN 115"/>
    <property type="match status" value="1"/>
</dbReference>
<dbReference type="OrthoDB" id="408631at2759"/>
<dbReference type="EMBL" id="CM017325">
    <property type="protein sequence ID" value="KAE8057417.1"/>
    <property type="molecule type" value="Genomic_DNA"/>
</dbReference>
<dbReference type="InterPro" id="IPR040357">
    <property type="entry name" value="Vma22/CCDC115"/>
</dbReference>